<dbReference type="InterPro" id="IPR018497">
    <property type="entry name" value="Peptidase_M13_C"/>
</dbReference>
<accession>A0A6G0T1W5</accession>
<dbReference type="CDD" id="cd08662">
    <property type="entry name" value="M13"/>
    <property type="match status" value="1"/>
</dbReference>
<comment type="caution">
    <text evidence="12">The sequence shown here is derived from an EMBL/GenBank/DDBJ whole genome shotgun (WGS) entry which is preliminary data.</text>
</comment>
<dbReference type="Proteomes" id="UP000475862">
    <property type="component" value="Unassembled WGS sequence"/>
</dbReference>
<feature type="non-terminal residue" evidence="12">
    <location>
        <position position="782"/>
    </location>
</feature>
<comment type="cofactor">
    <cofactor evidence="1">
        <name>Zn(2+)</name>
        <dbReference type="ChEBI" id="CHEBI:29105"/>
    </cofactor>
</comment>
<evidence type="ECO:0000256" key="4">
    <source>
        <dbReference type="ARBA" id="ARBA00022670"/>
    </source>
</evidence>
<dbReference type="GO" id="GO:0004222">
    <property type="term" value="F:metalloendopeptidase activity"/>
    <property type="evidence" value="ECO:0007669"/>
    <property type="project" value="InterPro"/>
</dbReference>
<evidence type="ECO:0000256" key="9">
    <source>
        <dbReference type="SAM" id="SignalP"/>
    </source>
</evidence>
<name>A0A6G0T1W5_APHGL</name>
<dbReference type="InterPro" id="IPR042089">
    <property type="entry name" value="Peptidase_M13_dom_2"/>
</dbReference>
<reference evidence="12 13" key="1">
    <citation type="submission" date="2019-08" db="EMBL/GenBank/DDBJ databases">
        <title>The genome of the soybean aphid Biotype 1, its phylome, world population structure and adaptation to the North American continent.</title>
        <authorList>
            <person name="Giordano R."/>
            <person name="Donthu R.K."/>
            <person name="Hernandez A.G."/>
            <person name="Wright C.L."/>
            <person name="Zimin A.V."/>
        </authorList>
    </citation>
    <scope>NUCLEOTIDE SEQUENCE [LARGE SCALE GENOMIC DNA]</scope>
    <source>
        <tissue evidence="12">Whole aphids</tissue>
    </source>
</reference>
<dbReference type="PANTHER" id="PTHR11733">
    <property type="entry name" value="ZINC METALLOPROTEASE FAMILY M13 NEPRILYSIN-RELATED"/>
    <property type="match status" value="1"/>
</dbReference>
<dbReference type="InterPro" id="IPR024079">
    <property type="entry name" value="MetalloPept_cat_dom_sf"/>
</dbReference>
<evidence type="ECO:0000256" key="1">
    <source>
        <dbReference type="ARBA" id="ARBA00001947"/>
    </source>
</evidence>
<dbReference type="PRINTS" id="PR00786">
    <property type="entry name" value="NEPRILYSIN"/>
</dbReference>
<feature type="domain" description="Peptidase M13 C-terminal" evidence="10">
    <location>
        <begin position="577"/>
        <end position="782"/>
    </location>
</feature>
<evidence type="ECO:0000256" key="2">
    <source>
        <dbReference type="ARBA" id="ARBA00004401"/>
    </source>
</evidence>
<dbReference type="Gene3D" id="3.40.390.10">
    <property type="entry name" value="Collagenase (Catalytic Domain)"/>
    <property type="match status" value="1"/>
</dbReference>
<evidence type="ECO:0000256" key="5">
    <source>
        <dbReference type="ARBA" id="ARBA00022723"/>
    </source>
</evidence>
<evidence type="ECO:0000313" key="12">
    <source>
        <dbReference type="EMBL" id="KAE9524492.1"/>
    </source>
</evidence>
<evidence type="ECO:0000256" key="3">
    <source>
        <dbReference type="ARBA" id="ARBA00007357"/>
    </source>
</evidence>
<feature type="chain" id="PRO_5026345140" evidence="9">
    <location>
        <begin position="24"/>
        <end position="782"/>
    </location>
</feature>
<dbReference type="InterPro" id="IPR008753">
    <property type="entry name" value="Peptidase_M13_N"/>
</dbReference>
<sequence>MLLASSFLTLALFMLLFNHRCNTLGLQLLYSIITNSDLNIVYFLSRNGQKKSILKWCLRKFFEIQNVGIFNGQQSAQESLPSLSAKNNSFIVKLRGRRLFQSKEYEEENAYCFTPGCVKAAASVINNMDLSVDPCDDFYQFACGNFIKYTVIDDDKPSQTTFSIASDTLLNKLRIIVTEPIQPDEQRPIKMAKLLFKSCMDKEKIEKDGLRPIKKMLKNLGGWPVLEAEKWNDEEFTWKDSVYKIKEVGYSVDYFIRFSISTDVKNSMLRAIELDQASLGLMSTDEKVVIGYFRYMVDIAVILGADRRRAMKELKESLNFEIKLAKILLSAEERRDATKLYNPMKITDLQEKFPSIPWKEYLNKLLNPLTIRYDDIIIVNSPKYLSDLEVLLCNTPKRVQANYVIWRFTSDSINFLTEELRKRQLEFFTELTGRTEREPRWKECVSISSEKFSLVVGSLYVKRFFDENAKKNAIEMVNGIKEEMYKILSSNDWMDDETRRNAIDKANSMTSHIAYPDELLDDCKLNSFYKNLEINEKDYYTSVLNLSKFFTDYSYSKLRQPVNKSDWISHSKTAIINAFYSYDENSIQLPAGILQGAFFSSDRPRYMNYGAIGFVIGHEITHGFDDQGRKYDKHGNLLDWWAEETKKHFLEKVMCIIKQYGNYTSQEVGLKVNGINTQGENIADNGGLKQAYNAYKVWSEWHGVEPRLPGLQDYTPEQMFWVSAANVWCSKHRPEALKADIITNSHSPDRFRVIGPFSNLKDFSKDFRCPLGSNMNPVNKCQ</sequence>
<keyword evidence="9" id="KW-0732">Signal</keyword>
<dbReference type="Pfam" id="PF01431">
    <property type="entry name" value="Peptidase_M13"/>
    <property type="match status" value="1"/>
</dbReference>
<dbReference type="InterPro" id="IPR000718">
    <property type="entry name" value="Peptidase_M13"/>
</dbReference>
<keyword evidence="8" id="KW-0482">Metalloprotease</keyword>
<dbReference type="GO" id="GO:0005886">
    <property type="term" value="C:plasma membrane"/>
    <property type="evidence" value="ECO:0007669"/>
    <property type="project" value="UniProtKB-SubCell"/>
</dbReference>
<dbReference type="Gene3D" id="1.10.1380.10">
    <property type="entry name" value="Neutral endopeptidase , domain2"/>
    <property type="match status" value="1"/>
</dbReference>
<dbReference type="OrthoDB" id="6475849at2759"/>
<proteinExistence type="inferred from homology"/>
<dbReference type="SUPFAM" id="SSF55486">
    <property type="entry name" value="Metalloproteases ('zincins'), catalytic domain"/>
    <property type="match status" value="1"/>
</dbReference>
<dbReference type="EMBL" id="VYZN01000066">
    <property type="protein sequence ID" value="KAE9524492.1"/>
    <property type="molecule type" value="Genomic_DNA"/>
</dbReference>
<evidence type="ECO:0000256" key="6">
    <source>
        <dbReference type="ARBA" id="ARBA00022801"/>
    </source>
</evidence>
<keyword evidence="13" id="KW-1185">Reference proteome</keyword>
<organism evidence="12 13">
    <name type="scientific">Aphis glycines</name>
    <name type="common">Soybean aphid</name>
    <dbReference type="NCBI Taxonomy" id="307491"/>
    <lineage>
        <taxon>Eukaryota</taxon>
        <taxon>Metazoa</taxon>
        <taxon>Ecdysozoa</taxon>
        <taxon>Arthropoda</taxon>
        <taxon>Hexapoda</taxon>
        <taxon>Insecta</taxon>
        <taxon>Pterygota</taxon>
        <taxon>Neoptera</taxon>
        <taxon>Paraneoptera</taxon>
        <taxon>Hemiptera</taxon>
        <taxon>Sternorrhyncha</taxon>
        <taxon>Aphidomorpha</taxon>
        <taxon>Aphidoidea</taxon>
        <taxon>Aphididae</taxon>
        <taxon>Aphidini</taxon>
        <taxon>Aphis</taxon>
        <taxon>Aphis</taxon>
    </lineage>
</organism>
<gene>
    <name evidence="12" type="ORF">AGLY_015080</name>
</gene>
<feature type="domain" description="Peptidase M13 N-terminal" evidence="11">
    <location>
        <begin position="134"/>
        <end position="516"/>
    </location>
</feature>
<dbReference type="GO" id="GO:0016485">
    <property type="term" value="P:protein processing"/>
    <property type="evidence" value="ECO:0007669"/>
    <property type="project" value="TreeGrafter"/>
</dbReference>
<dbReference type="GO" id="GO:0046872">
    <property type="term" value="F:metal ion binding"/>
    <property type="evidence" value="ECO:0007669"/>
    <property type="project" value="UniProtKB-KW"/>
</dbReference>
<comment type="subcellular location">
    <subcellularLocation>
        <location evidence="2">Cell membrane</location>
        <topology evidence="2">Single-pass type II membrane protein</topology>
    </subcellularLocation>
</comment>
<keyword evidence="6" id="KW-0378">Hydrolase</keyword>
<evidence type="ECO:0000313" key="13">
    <source>
        <dbReference type="Proteomes" id="UP000475862"/>
    </source>
</evidence>
<evidence type="ECO:0000256" key="8">
    <source>
        <dbReference type="ARBA" id="ARBA00023049"/>
    </source>
</evidence>
<comment type="similarity">
    <text evidence="3">Belongs to the peptidase M13 family.</text>
</comment>
<feature type="signal peptide" evidence="9">
    <location>
        <begin position="1"/>
        <end position="23"/>
    </location>
</feature>
<dbReference type="Pfam" id="PF05649">
    <property type="entry name" value="Peptidase_M13_N"/>
    <property type="match status" value="1"/>
</dbReference>
<keyword evidence="4" id="KW-0645">Protease</keyword>
<dbReference type="PROSITE" id="PS51885">
    <property type="entry name" value="NEPRILYSIN"/>
    <property type="match status" value="1"/>
</dbReference>
<protein>
    <submittedName>
        <fullName evidence="12">Uncharacterized protein</fullName>
    </submittedName>
</protein>
<evidence type="ECO:0000259" key="11">
    <source>
        <dbReference type="Pfam" id="PF05649"/>
    </source>
</evidence>
<evidence type="ECO:0000256" key="7">
    <source>
        <dbReference type="ARBA" id="ARBA00022833"/>
    </source>
</evidence>
<keyword evidence="5" id="KW-0479">Metal-binding</keyword>
<dbReference type="AlphaFoldDB" id="A0A6G0T1W5"/>
<evidence type="ECO:0000259" key="10">
    <source>
        <dbReference type="Pfam" id="PF01431"/>
    </source>
</evidence>
<keyword evidence="7" id="KW-0862">Zinc</keyword>
<dbReference type="PANTHER" id="PTHR11733:SF224">
    <property type="entry name" value="NEPRILYSIN-2"/>
    <property type="match status" value="1"/>
</dbReference>